<evidence type="ECO:0000256" key="1">
    <source>
        <dbReference type="SAM" id="MobiDB-lite"/>
    </source>
</evidence>
<dbReference type="EMBL" id="JAYMYQ010000001">
    <property type="protein sequence ID" value="KAK7362200.1"/>
    <property type="molecule type" value="Genomic_DNA"/>
</dbReference>
<accession>A0AAN9MWA4</accession>
<evidence type="ECO:0000313" key="4">
    <source>
        <dbReference type="Proteomes" id="UP001367508"/>
    </source>
</evidence>
<organism evidence="3 4">
    <name type="scientific">Canavalia gladiata</name>
    <name type="common">Sword bean</name>
    <name type="synonym">Dolichos gladiatus</name>
    <dbReference type="NCBI Taxonomy" id="3824"/>
    <lineage>
        <taxon>Eukaryota</taxon>
        <taxon>Viridiplantae</taxon>
        <taxon>Streptophyta</taxon>
        <taxon>Embryophyta</taxon>
        <taxon>Tracheophyta</taxon>
        <taxon>Spermatophyta</taxon>
        <taxon>Magnoliopsida</taxon>
        <taxon>eudicotyledons</taxon>
        <taxon>Gunneridae</taxon>
        <taxon>Pentapetalae</taxon>
        <taxon>rosids</taxon>
        <taxon>fabids</taxon>
        <taxon>Fabales</taxon>
        <taxon>Fabaceae</taxon>
        <taxon>Papilionoideae</taxon>
        <taxon>50 kb inversion clade</taxon>
        <taxon>NPAAA clade</taxon>
        <taxon>indigoferoid/millettioid clade</taxon>
        <taxon>Phaseoleae</taxon>
        <taxon>Canavalia</taxon>
    </lineage>
</organism>
<dbReference type="PANTHER" id="PTHR35311">
    <property type="entry name" value="KINETOCHORE-ASSOCIATED PROTEIN KNL-2 HOMOLOG"/>
    <property type="match status" value="1"/>
</dbReference>
<dbReference type="PANTHER" id="PTHR35311:SF1">
    <property type="entry name" value="PROTEIN EMBRYO DEFECTIVE 1674"/>
    <property type="match status" value="1"/>
</dbReference>
<gene>
    <name evidence="3" type="ORF">VNO77_04306</name>
</gene>
<dbReference type="Pfam" id="PF09133">
    <property type="entry name" value="SANTA"/>
    <property type="match status" value="1"/>
</dbReference>
<reference evidence="3 4" key="1">
    <citation type="submission" date="2024-01" db="EMBL/GenBank/DDBJ databases">
        <title>The genomes of 5 underutilized Papilionoideae crops provide insights into root nodulation and disease resistanc.</title>
        <authorList>
            <person name="Jiang F."/>
        </authorList>
    </citation>
    <scope>NUCLEOTIDE SEQUENCE [LARGE SCALE GENOMIC DNA]</scope>
    <source>
        <strain evidence="3">LVBAO_FW01</strain>
        <tissue evidence="3">Leaves</tissue>
    </source>
</reference>
<name>A0AAN9MWA4_CANGL</name>
<protein>
    <recommendedName>
        <fullName evidence="2">SANTA domain-containing protein</fullName>
    </recommendedName>
</protein>
<dbReference type="AlphaFoldDB" id="A0AAN9MWA4"/>
<evidence type="ECO:0000259" key="2">
    <source>
        <dbReference type="Pfam" id="PF09133"/>
    </source>
</evidence>
<comment type="caution">
    <text evidence="3">The sequence shown here is derived from an EMBL/GenBank/DDBJ whole genome shotgun (WGS) entry which is preliminary data.</text>
</comment>
<dbReference type="Proteomes" id="UP001367508">
    <property type="component" value="Unassembled WGS sequence"/>
</dbReference>
<feature type="domain" description="SANTA" evidence="2">
    <location>
        <begin position="93"/>
        <end position="180"/>
    </location>
</feature>
<sequence length="378" mass="42321">MHLRTPILEPPSSQLQLSLSVWCYHLFALDHVKSGFQMLSNGEIDFFLSLCEGLICGIVISESEINMAASNSATPRSNTKPKPLSPFKSKSVIFLHEWWLVKQCKGLTIGGVASMEKDRERVFLSTVIAKRHEANVLETEDGITVIFCGFINASRSCQNGFPSEVCRHFLVGFPHNWKKYSDHSFGVESINQVPEFGDSSACSEKRADVTPKKIFNGLGTSFRNVCQHSKSIASMDCSIVMKTMEYERKDDTDSLESPQLQVGMIYQGENATDVPVRSQDGNPEIGQSLTGIYDLNPCTRVSEKRRVKSPTSINKMKDRLSSDCKKQCIRQKEVEDTSNFCRRVTRSISKKNHKNDGKAGVTSASTPVRRSPRLYSCR</sequence>
<evidence type="ECO:0000313" key="3">
    <source>
        <dbReference type="EMBL" id="KAK7362200.1"/>
    </source>
</evidence>
<keyword evidence="4" id="KW-1185">Reference proteome</keyword>
<proteinExistence type="predicted"/>
<dbReference type="InterPro" id="IPR053090">
    <property type="entry name" value="Centromere_KNL-2_homolog"/>
</dbReference>
<dbReference type="InterPro" id="IPR015216">
    <property type="entry name" value="SANTA"/>
</dbReference>
<feature type="region of interest" description="Disordered" evidence="1">
    <location>
        <begin position="348"/>
        <end position="378"/>
    </location>
</feature>